<keyword evidence="2" id="KW-1185">Reference proteome</keyword>
<sequence length="157" mass="17536">MLCLNYACASSDPCRLGTTHPESSMAGTASMTRILFVSALRMQRGVTGPNRACHQTARPALINHRESDIRKLVFTEITLPQHGATHFLIHRFSLQTTGCKSFILVGFDRNICGRGLNLCFMHLFMTHSAVFKFIVSKYRCMVIEEIGSGLRDSVLKN</sequence>
<accession>A0AAV4PZ49</accession>
<dbReference type="Proteomes" id="UP001054945">
    <property type="component" value="Unassembled WGS sequence"/>
</dbReference>
<gene>
    <name evidence="1" type="ORF">CEXT_781951</name>
</gene>
<dbReference type="AlphaFoldDB" id="A0AAV4PZ49"/>
<reference evidence="1 2" key="1">
    <citation type="submission" date="2021-06" db="EMBL/GenBank/DDBJ databases">
        <title>Caerostris extrusa draft genome.</title>
        <authorList>
            <person name="Kono N."/>
            <person name="Arakawa K."/>
        </authorList>
    </citation>
    <scope>NUCLEOTIDE SEQUENCE [LARGE SCALE GENOMIC DNA]</scope>
</reference>
<name>A0AAV4PZ49_CAEEX</name>
<evidence type="ECO:0000313" key="2">
    <source>
        <dbReference type="Proteomes" id="UP001054945"/>
    </source>
</evidence>
<dbReference type="EMBL" id="BPLR01005341">
    <property type="protein sequence ID" value="GIY01581.1"/>
    <property type="molecule type" value="Genomic_DNA"/>
</dbReference>
<protein>
    <submittedName>
        <fullName evidence="1">Uncharacterized protein</fullName>
    </submittedName>
</protein>
<comment type="caution">
    <text evidence="1">The sequence shown here is derived from an EMBL/GenBank/DDBJ whole genome shotgun (WGS) entry which is preliminary data.</text>
</comment>
<proteinExistence type="predicted"/>
<organism evidence="1 2">
    <name type="scientific">Caerostris extrusa</name>
    <name type="common">Bark spider</name>
    <name type="synonym">Caerostris bankana</name>
    <dbReference type="NCBI Taxonomy" id="172846"/>
    <lineage>
        <taxon>Eukaryota</taxon>
        <taxon>Metazoa</taxon>
        <taxon>Ecdysozoa</taxon>
        <taxon>Arthropoda</taxon>
        <taxon>Chelicerata</taxon>
        <taxon>Arachnida</taxon>
        <taxon>Araneae</taxon>
        <taxon>Araneomorphae</taxon>
        <taxon>Entelegynae</taxon>
        <taxon>Araneoidea</taxon>
        <taxon>Araneidae</taxon>
        <taxon>Caerostris</taxon>
    </lineage>
</organism>
<evidence type="ECO:0000313" key="1">
    <source>
        <dbReference type="EMBL" id="GIY01581.1"/>
    </source>
</evidence>